<dbReference type="SFLD" id="SFLDG01129">
    <property type="entry name" value="C1.5:_HAD__Beta-PGM__Phosphata"/>
    <property type="match status" value="1"/>
</dbReference>
<proteinExistence type="inferred from homology"/>
<feature type="region of interest" description="Disordered" evidence="16">
    <location>
        <begin position="307"/>
        <end position="359"/>
    </location>
</feature>
<keyword evidence="9" id="KW-0010">Activator</keyword>
<keyword evidence="7 15" id="KW-0904">Protein phosphatase</keyword>
<evidence type="ECO:0000256" key="16">
    <source>
        <dbReference type="SAM" id="MobiDB-lite"/>
    </source>
</evidence>
<keyword evidence="4 14" id="KW-0479">Metal-binding</keyword>
<dbReference type="SFLD" id="SFLDS00003">
    <property type="entry name" value="Haloacid_Dehalogenase"/>
    <property type="match status" value="1"/>
</dbReference>
<dbReference type="GO" id="GO:0030154">
    <property type="term" value="P:cell differentiation"/>
    <property type="evidence" value="ECO:0007669"/>
    <property type="project" value="TreeGrafter"/>
</dbReference>
<dbReference type="Gene3D" id="3.40.50.12350">
    <property type="match status" value="1"/>
</dbReference>
<dbReference type="Pfam" id="PF00702">
    <property type="entry name" value="Hydrolase"/>
    <property type="match status" value="1"/>
</dbReference>
<evidence type="ECO:0000256" key="3">
    <source>
        <dbReference type="ARBA" id="ARBA00022473"/>
    </source>
</evidence>
<keyword evidence="3" id="KW-0217">Developmental protein</keyword>
<feature type="compositionally biased region" description="Low complexity" evidence="16">
    <location>
        <begin position="48"/>
        <end position="74"/>
    </location>
</feature>
<evidence type="ECO:0000256" key="2">
    <source>
        <dbReference type="ARBA" id="ARBA00010501"/>
    </source>
</evidence>
<feature type="compositionally biased region" description="Polar residues" evidence="16">
    <location>
        <begin position="220"/>
        <end position="232"/>
    </location>
</feature>
<dbReference type="FunFam" id="3.40.50.12350:FF:000001">
    <property type="entry name" value="Eyes absent homolog"/>
    <property type="match status" value="1"/>
</dbReference>
<comment type="cofactor">
    <cofactor evidence="14 15">
        <name>Mg(2+)</name>
        <dbReference type="ChEBI" id="CHEBI:18420"/>
    </cofactor>
    <text evidence="14 15">Binds 1 Mg(2+) ion per subunit.</text>
</comment>
<evidence type="ECO:0000313" key="17">
    <source>
        <dbReference type="EMBL" id="KAF2905445.1"/>
    </source>
</evidence>
<dbReference type="GO" id="GO:2001240">
    <property type="term" value="P:negative regulation of extrinsic apoptotic signaling pathway in absence of ligand"/>
    <property type="evidence" value="ECO:0007669"/>
    <property type="project" value="TreeGrafter"/>
</dbReference>
<name>A0A8K0GI47_IGNLU</name>
<feature type="region of interest" description="Disordered" evidence="16">
    <location>
        <begin position="213"/>
        <end position="232"/>
    </location>
</feature>
<evidence type="ECO:0000256" key="7">
    <source>
        <dbReference type="ARBA" id="ARBA00022912"/>
    </source>
</evidence>
<sequence>MVTLMPCNYLQSARCTMLDKMCEPKVKRARTDATPDSTDRDRLVSDTACSPQSGHSSSSCGSPPATAATATQGSDPSASLASSCITSSHLPSSWSILADATGVKSEVRSPGLADTEVTSLSQDTSGLYGSPVDLGSTYDNKDYSQAYTTITSAHQYYNSMQQAYGTSNPTAASYMNSPSNFYNTASYPYSSLSSARSLNQACKTSPGYLSSPYSSPASPFQTTGHSQASQYSPYTSYNSPGTSFAQSFTAQGVDYSSYGTAYSDSQAYATPGYYASQSYSPYVSSPSSNGSIGVATYQLSATTLPESPSNGLSLIDGPTSPLKIDSSRRSRDSSSSTSAESRGARGRGRRTNTVSPTTPETSTERVFIWDLDETIIIFHSLLTGVYAAKYQKDTNNVVQLGFKMEEMVFNMADTHFFFNDIEECDQVHIDDVSSDDNGQDLTNYNFSTDGFRAAAAGSGNLCLGSGVRGGVDWMRKLAFRYRKIKETFNNYRNSVGGLLGPAKREQWLQLRAEIESITDNWLTLANKCLTLINSRSNCVNVLVTTTQLVPALAKVLLFGLGGVFSIDNIYSATKIGKESCFERIVARFGRKCTYVVIGDGQDEEAAAKALNFPFWRITSHSEIAALYNALDMDFL</sequence>
<dbReference type="GO" id="GO:0005634">
    <property type="term" value="C:nucleus"/>
    <property type="evidence" value="ECO:0007669"/>
    <property type="project" value="UniProtKB-SubCell"/>
</dbReference>
<evidence type="ECO:0000256" key="9">
    <source>
        <dbReference type="ARBA" id="ARBA00023159"/>
    </source>
</evidence>
<evidence type="ECO:0000313" key="18">
    <source>
        <dbReference type="Proteomes" id="UP000801492"/>
    </source>
</evidence>
<organism evidence="17 18">
    <name type="scientific">Ignelater luminosus</name>
    <name type="common">Cucubano</name>
    <name type="synonym">Pyrophorus luminosus</name>
    <dbReference type="NCBI Taxonomy" id="2038154"/>
    <lineage>
        <taxon>Eukaryota</taxon>
        <taxon>Metazoa</taxon>
        <taxon>Ecdysozoa</taxon>
        <taxon>Arthropoda</taxon>
        <taxon>Hexapoda</taxon>
        <taxon>Insecta</taxon>
        <taxon>Pterygota</taxon>
        <taxon>Neoptera</taxon>
        <taxon>Endopterygota</taxon>
        <taxon>Coleoptera</taxon>
        <taxon>Polyphaga</taxon>
        <taxon>Elateriformia</taxon>
        <taxon>Elateroidea</taxon>
        <taxon>Elateridae</taxon>
        <taxon>Agrypninae</taxon>
        <taxon>Pyrophorini</taxon>
        <taxon>Ignelater</taxon>
    </lineage>
</organism>
<keyword evidence="10" id="KW-0804">Transcription</keyword>
<evidence type="ECO:0000256" key="4">
    <source>
        <dbReference type="ARBA" id="ARBA00022723"/>
    </source>
</evidence>
<dbReference type="PANTHER" id="PTHR10190">
    <property type="entry name" value="EYES ABSENT"/>
    <property type="match status" value="1"/>
</dbReference>
<dbReference type="OrthoDB" id="167668at2759"/>
<dbReference type="EMBL" id="VTPC01000533">
    <property type="protein sequence ID" value="KAF2905445.1"/>
    <property type="molecule type" value="Genomic_DNA"/>
</dbReference>
<dbReference type="InterPro" id="IPR042577">
    <property type="entry name" value="EYA_dom_metazoan"/>
</dbReference>
<evidence type="ECO:0000256" key="6">
    <source>
        <dbReference type="ARBA" id="ARBA00022842"/>
    </source>
</evidence>
<evidence type="ECO:0000256" key="13">
    <source>
        <dbReference type="PIRSR" id="PIRSR628472-1"/>
    </source>
</evidence>
<dbReference type="AlphaFoldDB" id="A0A8K0GI47"/>
<feature type="binding site" evidence="14">
    <location>
        <position position="599"/>
    </location>
    <ligand>
        <name>Mg(2+)</name>
        <dbReference type="ChEBI" id="CHEBI:18420"/>
    </ligand>
</feature>
<evidence type="ECO:0000256" key="5">
    <source>
        <dbReference type="ARBA" id="ARBA00022801"/>
    </source>
</evidence>
<dbReference type="PANTHER" id="PTHR10190:SF16">
    <property type="entry name" value="DEVELOPMENTAL PROTEIN EYES ABSENT"/>
    <property type="match status" value="1"/>
</dbReference>
<feature type="binding site" evidence="14">
    <location>
        <position position="372"/>
    </location>
    <ligand>
        <name>Mg(2+)</name>
        <dbReference type="ChEBI" id="CHEBI:18420"/>
    </ligand>
</feature>
<evidence type="ECO:0000256" key="14">
    <source>
        <dbReference type="PIRSR" id="PIRSR628472-2"/>
    </source>
</evidence>
<feature type="region of interest" description="Disordered" evidence="16">
    <location>
        <begin position="26"/>
        <end position="74"/>
    </location>
</feature>
<comment type="subcellular location">
    <subcellularLocation>
        <location evidence="1">Nucleus</location>
    </subcellularLocation>
</comment>
<evidence type="ECO:0000256" key="10">
    <source>
        <dbReference type="ARBA" id="ARBA00023163"/>
    </source>
</evidence>
<keyword evidence="11" id="KW-0539">Nucleus</keyword>
<dbReference type="GO" id="GO:0045739">
    <property type="term" value="P:positive regulation of DNA repair"/>
    <property type="evidence" value="ECO:0007669"/>
    <property type="project" value="TreeGrafter"/>
</dbReference>
<gene>
    <name evidence="17" type="ORF">ILUMI_00729</name>
</gene>
<feature type="compositionally biased region" description="Basic and acidic residues" evidence="16">
    <location>
        <begin position="26"/>
        <end position="44"/>
    </location>
</feature>
<dbReference type="InterPro" id="IPR006545">
    <property type="entry name" value="EYA_dom"/>
</dbReference>
<keyword evidence="6 14" id="KW-0460">Magnesium</keyword>
<dbReference type="NCBIfam" id="TIGR01658">
    <property type="entry name" value="EYA-cons_domain"/>
    <property type="match status" value="1"/>
</dbReference>
<evidence type="ECO:0000256" key="11">
    <source>
        <dbReference type="ARBA" id="ARBA00023242"/>
    </source>
</evidence>
<evidence type="ECO:0000256" key="1">
    <source>
        <dbReference type="ARBA" id="ARBA00004123"/>
    </source>
</evidence>
<dbReference type="GO" id="GO:0004725">
    <property type="term" value="F:protein tyrosine phosphatase activity"/>
    <property type="evidence" value="ECO:0007669"/>
    <property type="project" value="UniProtKB-EC"/>
</dbReference>
<comment type="catalytic activity">
    <reaction evidence="12 15">
        <text>O-phospho-L-tyrosyl-[protein] + H2O = L-tyrosyl-[protein] + phosphate</text>
        <dbReference type="Rhea" id="RHEA:10684"/>
        <dbReference type="Rhea" id="RHEA-COMP:10136"/>
        <dbReference type="Rhea" id="RHEA-COMP:20101"/>
        <dbReference type="ChEBI" id="CHEBI:15377"/>
        <dbReference type="ChEBI" id="CHEBI:43474"/>
        <dbReference type="ChEBI" id="CHEBI:46858"/>
        <dbReference type="ChEBI" id="CHEBI:61978"/>
        <dbReference type="EC" id="3.1.3.48"/>
    </reaction>
</comment>
<dbReference type="Proteomes" id="UP000801492">
    <property type="component" value="Unassembled WGS sequence"/>
</dbReference>
<dbReference type="InterPro" id="IPR028472">
    <property type="entry name" value="EYA"/>
</dbReference>
<dbReference type="CDD" id="cd02601">
    <property type="entry name" value="HAD_Eya"/>
    <property type="match status" value="1"/>
</dbReference>
<evidence type="ECO:0000256" key="8">
    <source>
        <dbReference type="ARBA" id="ARBA00023015"/>
    </source>
</evidence>
<evidence type="ECO:0000256" key="12">
    <source>
        <dbReference type="ARBA" id="ARBA00051722"/>
    </source>
</evidence>
<dbReference type="GO" id="GO:0046872">
    <property type="term" value="F:metal ion binding"/>
    <property type="evidence" value="ECO:0007669"/>
    <property type="project" value="UniProtKB-KW"/>
</dbReference>
<keyword evidence="5 15" id="KW-0378">Hydrolase</keyword>
<feature type="active site" description="Nucleophile" evidence="13">
    <location>
        <position position="370"/>
    </location>
</feature>
<protein>
    <recommendedName>
        <fullName evidence="15">Eyes absent homolog</fullName>
        <ecNumber evidence="15">3.1.3.48</ecNumber>
    </recommendedName>
</protein>
<evidence type="ECO:0000256" key="15">
    <source>
        <dbReference type="RuleBase" id="RU362036"/>
    </source>
</evidence>
<reference evidence="17" key="1">
    <citation type="submission" date="2019-08" db="EMBL/GenBank/DDBJ databases">
        <title>The genome of the North American firefly Photinus pyralis.</title>
        <authorList>
            <consortium name="Photinus pyralis genome working group"/>
            <person name="Fallon T.R."/>
            <person name="Sander Lower S.E."/>
            <person name="Weng J.-K."/>
        </authorList>
    </citation>
    <scope>NUCLEOTIDE SEQUENCE</scope>
    <source>
        <strain evidence="17">TRF0915ILg1</strain>
        <tissue evidence="17">Whole body</tissue>
    </source>
</reference>
<dbReference type="EC" id="3.1.3.48" evidence="15"/>
<feature type="binding site" evidence="14">
    <location>
        <position position="370"/>
    </location>
    <ligand>
        <name>Mg(2+)</name>
        <dbReference type="ChEBI" id="CHEBI:18420"/>
    </ligand>
</feature>
<feature type="active site" description="Proton donor" evidence="13">
    <location>
        <position position="372"/>
    </location>
</feature>
<dbReference type="InterPro" id="IPR038102">
    <property type="entry name" value="EYA_dom_sf"/>
</dbReference>
<comment type="caution">
    <text evidence="17">The sequence shown here is derived from an EMBL/GenBank/DDBJ whole genome shotgun (WGS) entry which is preliminary data.</text>
</comment>
<accession>A0A8K0GI47</accession>
<keyword evidence="8 15" id="KW-0805">Transcription regulation</keyword>
<comment type="similarity">
    <text evidence="2 15">Belongs to the HAD-like hydrolase superfamily. EYA family.</text>
</comment>
<keyword evidence="18" id="KW-1185">Reference proteome</keyword>